<dbReference type="GO" id="GO:0016805">
    <property type="term" value="F:dipeptidase activity"/>
    <property type="evidence" value="ECO:0007669"/>
    <property type="project" value="TreeGrafter"/>
</dbReference>
<dbReference type="GO" id="GO:0005737">
    <property type="term" value="C:cytoplasm"/>
    <property type="evidence" value="ECO:0007669"/>
    <property type="project" value="TreeGrafter"/>
</dbReference>
<gene>
    <name evidence="1" type="ORF">DW663_08250</name>
</gene>
<keyword evidence="1" id="KW-0378">Hydrolase</keyword>
<evidence type="ECO:0000313" key="1">
    <source>
        <dbReference type="EMBL" id="RHF71691.1"/>
    </source>
</evidence>
<dbReference type="PANTHER" id="PTHR30575:SF3">
    <property type="entry name" value="PEPTIDASE M20 DIMERISATION DOMAIN-CONTAINING PROTEIN"/>
    <property type="match status" value="1"/>
</dbReference>
<dbReference type="EMBL" id="QRHL01000013">
    <property type="protein sequence ID" value="RHF71691.1"/>
    <property type="molecule type" value="Genomic_DNA"/>
</dbReference>
<dbReference type="Pfam" id="PF01546">
    <property type="entry name" value="Peptidase_M20"/>
    <property type="match status" value="1"/>
</dbReference>
<sequence length="419" mass="47765">MNDFKETLSLAEEIYYNPELGFKEFKTSKLIENFIKKYFPQEKITKFSETGIKFNLGEKKSLHIALIAEMDAVYTPSHFYANKETGAAHNCGHYSQVAIMLDLLKRLSTDNEYKSFDFSLGFVFTPAEEYLDLEFRKKMKENNRITYLGGKPEAIKLGIFNEFDFAIAIHSMGGEPTRRSIELNCNLAGFLYKYYTFLGKPAHAGFAPQAGINAYSISTLFNTALGLFRQQIDEKYMVRINPVILDAPMGTNVIPDKIKIGTDIRAHSVEYMLELSERLDTIAQCSAKALGGDVKIETEMGYLPFLQSHYLSNFVRETFKNFPEIEYCKENSPVSAAGDIGDLSYILPCIQIGYNGFSGTFHGTDFIHKDNEYIFSIFPKFLMKVLKDMSGKIDKSKLYKKTYEDYKKIIEKLGGENEK</sequence>
<dbReference type="SUPFAM" id="SSF55031">
    <property type="entry name" value="Bacterial exopeptidase dimerisation domain"/>
    <property type="match status" value="1"/>
</dbReference>
<dbReference type="InterPro" id="IPR036264">
    <property type="entry name" value="Bact_exopeptidase_dim_dom"/>
</dbReference>
<dbReference type="GO" id="GO:0004180">
    <property type="term" value="F:carboxypeptidase activity"/>
    <property type="evidence" value="ECO:0007669"/>
    <property type="project" value="UniProtKB-KW"/>
</dbReference>
<dbReference type="AlphaFoldDB" id="A0A414PTA0"/>
<keyword evidence="1" id="KW-0121">Carboxypeptidase</keyword>
<keyword evidence="1" id="KW-0645">Protease</keyword>
<dbReference type="SUPFAM" id="SSF53187">
    <property type="entry name" value="Zn-dependent exopeptidases"/>
    <property type="match status" value="1"/>
</dbReference>
<dbReference type="PANTHER" id="PTHR30575">
    <property type="entry name" value="PEPTIDASE M20"/>
    <property type="match status" value="1"/>
</dbReference>
<proteinExistence type="predicted"/>
<dbReference type="GeneID" id="62762356"/>
<dbReference type="GO" id="GO:0071713">
    <property type="term" value="F:para-aminobenzoyl-glutamate hydrolase activity"/>
    <property type="evidence" value="ECO:0007669"/>
    <property type="project" value="TreeGrafter"/>
</dbReference>
<accession>A0A414PTA0</accession>
<dbReference type="Gene3D" id="3.40.630.10">
    <property type="entry name" value="Zn peptidases"/>
    <property type="match status" value="1"/>
</dbReference>
<reference evidence="1 2" key="1">
    <citation type="submission" date="2018-08" db="EMBL/GenBank/DDBJ databases">
        <title>A genome reference for cultivated species of the human gut microbiota.</title>
        <authorList>
            <person name="Zou Y."/>
            <person name="Xue W."/>
            <person name="Luo G."/>
        </authorList>
    </citation>
    <scope>NUCLEOTIDE SEQUENCE [LARGE SCALE GENOMIC DNA]</scope>
    <source>
        <strain evidence="1 2">AM25-1</strain>
    </source>
</reference>
<dbReference type="Proteomes" id="UP000284676">
    <property type="component" value="Unassembled WGS sequence"/>
</dbReference>
<dbReference type="RefSeq" id="WP_005886171.1">
    <property type="nucleotide sequence ID" value="NZ_CABMMQ010000006.1"/>
</dbReference>
<evidence type="ECO:0000313" key="2">
    <source>
        <dbReference type="Proteomes" id="UP000284676"/>
    </source>
</evidence>
<dbReference type="InterPro" id="IPR002933">
    <property type="entry name" value="Peptidase_M20"/>
</dbReference>
<name>A0A414PTA0_FUSMR</name>
<dbReference type="Gene3D" id="3.30.70.360">
    <property type="match status" value="1"/>
</dbReference>
<protein>
    <submittedName>
        <fullName evidence="1">Carboxypeptidase</fullName>
    </submittedName>
</protein>
<dbReference type="InterPro" id="IPR052030">
    <property type="entry name" value="Peptidase_M20/M20A_hydrolases"/>
</dbReference>
<comment type="caution">
    <text evidence="1">The sequence shown here is derived from an EMBL/GenBank/DDBJ whole genome shotgun (WGS) entry which is preliminary data.</text>
</comment>
<dbReference type="GO" id="GO:0046657">
    <property type="term" value="P:folic acid catabolic process"/>
    <property type="evidence" value="ECO:0007669"/>
    <property type="project" value="TreeGrafter"/>
</dbReference>
<organism evidence="1 2">
    <name type="scientific">Fusobacterium mortiferum</name>
    <dbReference type="NCBI Taxonomy" id="850"/>
    <lineage>
        <taxon>Bacteria</taxon>
        <taxon>Fusobacteriati</taxon>
        <taxon>Fusobacteriota</taxon>
        <taxon>Fusobacteriia</taxon>
        <taxon>Fusobacteriales</taxon>
        <taxon>Fusobacteriaceae</taxon>
        <taxon>Fusobacterium</taxon>
    </lineage>
</organism>